<dbReference type="InterPro" id="IPR000915">
    <property type="entry name" value="60S_ribosomal_eL6"/>
</dbReference>
<dbReference type="GO" id="GO:0002181">
    <property type="term" value="P:cytoplasmic translation"/>
    <property type="evidence" value="ECO:0007669"/>
    <property type="project" value="TreeGrafter"/>
</dbReference>
<dbReference type="Pfam" id="PF01159">
    <property type="entry name" value="Ribosomal_L6e"/>
    <property type="match status" value="1"/>
</dbReference>
<dbReference type="Proteomes" id="UP000030759">
    <property type="component" value="Unassembled WGS sequence"/>
</dbReference>
<dbReference type="GO" id="GO:0022625">
    <property type="term" value="C:cytosolic large ribosomal subunit"/>
    <property type="evidence" value="ECO:0007669"/>
    <property type="project" value="TreeGrafter"/>
</dbReference>
<evidence type="ECO:0000313" key="2">
    <source>
        <dbReference type="Proteomes" id="UP000030759"/>
    </source>
</evidence>
<dbReference type="GO" id="GO:0003723">
    <property type="term" value="F:RNA binding"/>
    <property type="evidence" value="ECO:0007669"/>
    <property type="project" value="TreeGrafter"/>
</dbReference>
<dbReference type="PANTHER" id="PTHR10715:SF0">
    <property type="entry name" value="LARGE RIBOSOMAL SUBUNIT PROTEIN EL6"/>
    <property type="match status" value="1"/>
</dbReference>
<reference evidence="2" key="1">
    <citation type="journal article" date="2013" name="Nat. Biotechnol.">
        <title>Chinese hamster genome sequenced from sorted chromosomes.</title>
        <authorList>
            <person name="Brinkrolf K."/>
            <person name="Rupp O."/>
            <person name="Laux H."/>
            <person name="Kollin F."/>
            <person name="Ernst W."/>
            <person name="Linke B."/>
            <person name="Kofler R."/>
            <person name="Romand S."/>
            <person name="Hesse F."/>
            <person name="Budach W.E."/>
            <person name="Galosy S."/>
            <person name="Muller D."/>
            <person name="Noll T."/>
            <person name="Wienberg J."/>
            <person name="Jostock T."/>
            <person name="Leonard M."/>
            <person name="Grillari J."/>
            <person name="Tauch A."/>
            <person name="Goesmann A."/>
            <person name="Helk B."/>
            <person name="Mott J.E."/>
            <person name="Puhler A."/>
            <person name="Borth N."/>
        </authorList>
    </citation>
    <scope>NUCLEOTIDE SEQUENCE [LARGE SCALE GENOMIC DNA]</scope>
    <source>
        <strain evidence="2">17A/GY</strain>
    </source>
</reference>
<sequence length="220" mass="24369">MPIAVDQKLTNCYEGSLSIKMSAVPEAETLVLEAIRHRPALASYPWWGHAEVTVPFDGGSWNATNMWGTSALRSVLSRQLEWGVNFVFEISDSGIAYCGSLVYPDQLRTTVAATMSVEGKLSPKLCFTVGPLILLGNIPGLEKPCLYTSAVTCKVDISKVKILKHLTDAYLKKKQLLKARHQEEKYEITKQCEADQKTVDLQLLPNIKAVAQLQGYLRSL</sequence>
<keyword evidence="1" id="KW-0689">Ribosomal protein</keyword>
<organism evidence="1 2">
    <name type="scientific">Cricetulus griseus</name>
    <name type="common">Chinese hamster</name>
    <name type="synonym">Cricetulus barabensis griseus</name>
    <dbReference type="NCBI Taxonomy" id="10029"/>
    <lineage>
        <taxon>Eukaryota</taxon>
        <taxon>Metazoa</taxon>
        <taxon>Chordata</taxon>
        <taxon>Craniata</taxon>
        <taxon>Vertebrata</taxon>
        <taxon>Euteleostomi</taxon>
        <taxon>Mammalia</taxon>
        <taxon>Eutheria</taxon>
        <taxon>Euarchontoglires</taxon>
        <taxon>Glires</taxon>
        <taxon>Rodentia</taxon>
        <taxon>Myomorpha</taxon>
        <taxon>Muroidea</taxon>
        <taxon>Cricetidae</taxon>
        <taxon>Cricetinae</taxon>
        <taxon>Cricetulus</taxon>
    </lineage>
</organism>
<proteinExistence type="predicted"/>
<gene>
    <name evidence="1" type="ORF">H671_1g1601</name>
</gene>
<name>A0A098KXE9_CRIGR</name>
<protein>
    <submittedName>
        <fullName evidence="1">60S ribosomal protein L6-like protein</fullName>
    </submittedName>
</protein>
<dbReference type="PANTHER" id="PTHR10715">
    <property type="entry name" value="60S RIBOSOMAL PROTEIN L6"/>
    <property type="match status" value="1"/>
</dbReference>
<accession>A0A098KXE9</accession>
<keyword evidence="1" id="KW-0687">Ribonucleoprotein</keyword>
<dbReference type="AlphaFoldDB" id="A0A098KXE9"/>
<dbReference type="EMBL" id="KE663940">
    <property type="protein sequence ID" value="ERE90509.1"/>
    <property type="molecule type" value="Genomic_DNA"/>
</dbReference>
<dbReference type="GO" id="GO:0000027">
    <property type="term" value="P:ribosomal large subunit assembly"/>
    <property type="evidence" value="ECO:0007669"/>
    <property type="project" value="TreeGrafter"/>
</dbReference>
<evidence type="ECO:0000313" key="1">
    <source>
        <dbReference type="EMBL" id="ERE90509.1"/>
    </source>
</evidence>
<dbReference type="GO" id="GO:0003735">
    <property type="term" value="F:structural constituent of ribosome"/>
    <property type="evidence" value="ECO:0007669"/>
    <property type="project" value="InterPro"/>
</dbReference>